<evidence type="ECO:0008006" key="3">
    <source>
        <dbReference type="Google" id="ProtNLM"/>
    </source>
</evidence>
<dbReference type="Proteomes" id="UP001183127">
    <property type="component" value="Chromosome"/>
</dbReference>
<reference evidence="1 2" key="1">
    <citation type="submission" date="2023-08" db="EMBL/GenBank/DDBJ databases">
        <title>Complete Genome Sequence of Pseudomonas entomophila TVIN A01.</title>
        <authorList>
            <person name="Shelke T."/>
            <person name="Mahar N.S."/>
            <person name="Gupta I."/>
            <person name="Gupta V."/>
        </authorList>
    </citation>
    <scope>NUCLEOTIDE SEQUENCE [LARGE SCALE GENOMIC DNA]</scope>
    <source>
        <strain evidence="1 2">TVIN-A01</strain>
    </source>
</reference>
<keyword evidence="2" id="KW-1185">Reference proteome</keyword>
<protein>
    <recommendedName>
        <fullName evidence="3">DUF2493 domain-containing protein</fullName>
    </recommendedName>
</protein>
<dbReference type="GeneID" id="32805527"/>
<gene>
    <name evidence="1" type="ORF">RAH46_17230</name>
</gene>
<name>A0ABY9QK84_9PSED</name>
<dbReference type="RefSeq" id="WP_011533553.1">
    <property type="nucleotide sequence ID" value="NZ_CP132921.1"/>
</dbReference>
<organism evidence="1 2">
    <name type="scientific">Pseudomonas entomophila</name>
    <dbReference type="NCBI Taxonomy" id="312306"/>
    <lineage>
        <taxon>Bacteria</taxon>
        <taxon>Pseudomonadati</taxon>
        <taxon>Pseudomonadota</taxon>
        <taxon>Gammaproteobacteria</taxon>
        <taxon>Pseudomonadales</taxon>
        <taxon>Pseudomonadaceae</taxon>
        <taxon>Pseudomonas</taxon>
    </lineage>
</organism>
<dbReference type="EMBL" id="CP132921">
    <property type="protein sequence ID" value="WMW04071.1"/>
    <property type="molecule type" value="Genomic_DNA"/>
</dbReference>
<proteinExistence type="predicted"/>
<accession>A0ABY9QK84</accession>
<sequence length="221" mass="24265">MPRVFIAGSITIKRLPPHVEARLDNIRASGLDVLVGDAGGVDHAVQRYFHQALYPAVTVYCSGDTPRHNDGGWPLAMIAPPVNAKGRAFHTAKDLAMAADCDYGLMIWDGKSPGTLGNVLELLGRQKKSLVYLKPLEQFQTVQSPADLEWLVAQMDDLARQEADRKISLSRKMARLVSPDSHDLQAQIEAHRAQIAHHEQCIALLEAKLEAVPSTSDLFAE</sequence>
<evidence type="ECO:0000313" key="2">
    <source>
        <dbReference type="Proteomes" id="UP001183127"/>
    </source>
</evidence>
<evidence type="ECO:0000313" key="1">
    <source>
        <dbReference type="EMBL" id="WMW04071.1"/>
    </source>
</evidence>